<accession>A0A1G2CAR2</accession>
<dbReference type="InterPro" id="IPR000086">
    <property type="entry name" value="NUDIX_hydrolase_dom"/>
</dbReference>
<dbReference type="InterPro" id="IPR015797">
    <property type="entry name" value="NUDIX_hydrolase-like_dom_sf"/>
</dbReference>
<name>A0A1G2CAR2_9BACT</name>
<sequence length="173" mass="20154">MDRVYDLVDRRDKVIRRGTKEAAKASRLFTRSVHIILENRSGKIMLCTRPMTKKSYPGMMTSSAGGHVERGETYEKAARRELFEELGLKLRLKDAGRFDVVNRRERAIHRLFVGKLKKESFLLDVGEVSAYKFLNPETIAKDIKKHPRRYAAPFHGAFRKYLEHKKLYNTLNV</sequence>
<reference evidence="3 4" key="1">
    <citation type="journal article" date="2016" name="Nat. Commun.">
        <title>Thousands of microbial genomes shed light on interconnected biogeochemical processes in an aquifer system.</title>
        <authorList>
            <person name="Anantharaman K."/>
            <person name="Brown C.T."/>
            <person name="Hug L.A."/>
            <person name="Sharon I."/>
            <person name="Castelle C.J."/>
            <person name="Probst A.J."/>
            <person name="Thomas B.C."/>
            <person name="Singh A."/>
            <person name="Wilkins M.J."/>
            <person name="Karaoz U."/>
            <person name="Brodie E.L."/>
            <person name="Williams K.H."/>
            <person name="Hubbard S.S."/>
            <person name="Banfield J.F."/>
        </authorList>
    </citation>
    <scope>NUCLEOTIDE SEQUENCE [LARGE SCALE GENOMIC DNA]</scope>
</reference>
<dbReference type="STRING" id="1798647.A2855_02235"/>
<protein>
    <recommendedName>
        <fullName evidence="2">Nudix hydrolase domain-containing protein</fullName>
    </recommendedName>
</protein>
<evidence type="ECO:0000313" key="3">
    <source>
        <dbReference type="EMBL" id="OGY97869.1"/>
    </source>
</evidence>
<proteinExistence type="predicted"/>
<keyword evidence="1" id="KW-0378">Hydrolase</keyword>
<dbReference type="EMBL" id="MHKX01000021">
    <property type="protein sequence ID" value="OGY97869.1"/>
    <property type="molecule type" value="Genomic_DNA"/>
</dbReference>
<dbReference type="PANTHER" id="PTHR10885">
    <property type="entry name" value="ISOPENTENYL-DIPHOSPHATE DELTA-ISOMERASE"/>
    <property type="match status" value="1"/>
</dbReference>
<dbReference type="PANTHER" id="PTHR10885:SF0">
    <property type="entry name" value="ISOPENTENYL-DIPHOSPHATE DELTA-ISOMERASE"/>
    <property type="match status" value="1"/>
</dbReference>
<dbReference type="SUPFAM" id="SSF55811">
    <property type="entry name" value="Nudix"/>
    <property type="match status" value="1"/>
</dbReference>
<dbReference type="InterPro" id="IPR020084">
    <property type="entry name" value="NUDIX_hydrolase_CS"/>
</dbReference>
<dbReference type="Gene3D" id="3.90.79.10">
    <property type="entry name" value="Nucleoside Triphosphate Pyrophosphohydrolase"/>
    <property type="match status" value="1"/>
</dbReference>
<dbReference type="Pfam" id="PF00293">
    <property type="entry name" value="NUDIX"/>
    <property type="match status" value="1"/>
</dbReference>
<dbReference type="PROSITE" id="PS00893">
    <property type="entry name" value="NUDIX_BOX"/>
    <property type="match status" value="1"/>
</dbReference>
<evidence type="ECO:0000313" key="4">
    <source>
        <dbReference type="Proteomes" id="UP000179059"/>
    </source>
</evidence>
<evidence type="ECO:0000256" key="1">
    <source>
        <dbReference type="ARBA" id="ARBA00022801"/>
    </source>
</evidence>
<dbReference type="GO" id="GO:0016787">
    <property type="term" value="F:hydrolase activity"/>
    <property type="evidence" value="ECO:0007669"/>
    <property type="project" value="UniProtKB-KW"/>
</dbReference>
<comment type="caution">
    <text evidence="3">The sequence shown here is derived from an EMBL/GenBank/DDBJ whole genome shotgun (WGS) entry which is preliminary data.</text>
</comment>
<dbReference type="AlphaFoldDB" id="A0A1G2CAR2"/>
<dbReference type="PROSITE" id="PS51462">
    <property type="entry name" value="NUDIX"/>
    <property type="match status" value="1"/>
</dbReference>
<evidence type="ECO:0000259" key="2">
    <source>
        <dbReference type="PROSITE" id="PS51462"/>
    </source>
</evidence>
<dbReference type="Proteomes" id="UP000179059">
    <property type="component" value="Unassembled WGS sequence"/>
</dbReference>
<organism evidence="3 4">
    <name type="scientific">Candidatus Liptonbacteria bacterium RIFCSPHIGHO2_01_FULL_57_28</name>
    <dbReference type="NCBI Taxonomy" id="1798647"/>
    <lineage>
        <taxon>Bacteria</taxon>
        <taxon>Candidatus Liptoniibacteriota</taxon>
    </lineage>
</organism>
<gene>
    <name evidence="3" type="ORF">A2855_02235</name>
</gene>
<feature type="domain" description="Nudix hydrolase" evidence="2">
    <location>
        <begin position="28"/>
        <end position="156"/>
    </location>
</feature>